<dbReference type="EMBL" id="SDAM02000059">
    <property type="protein sequence ID" value="KAH6833107.1"/>
    <property type="molecule type" value="Genomic_DNA"/>
</dbReference>
<gene>
    <name evidence="1" type="ORF">C2S53_002971</name>
</gene>
<reference evidence="1 2" key="1">
    <citation type="journal article" date="2021" name="Nat. Commun.">
        <title>Incipient diploidization of the medicinal plant Perilla within 10,000 years.</title>
        <authorList>
            <person name="Zhang Y."/>
            <person name="Shen Q."/>
            <person name="Leng L."/>
            <person name="Zhang D."/>
            <person name="Chen S."/>
            <person name="Shi Y."/>
            <person name="Ning Z."/>
            <person name="Chen S."/>
        </authorList>
    </citation>
    <scope>NUCLEOTIDE SEQUENCE [LARGE SCALE GENOMIC DNA]</scope>
    <source>
        <strain evidence="2">cv. PC099</strain>
    </source>
</reference>
<name>A0AAD4JG18_PERFH</name>
<proteinExistence type="predicted"/>
<sequence length="163" mass="18510">MKLVYRDCGDDYIEVLAVGIEILEGGGVLVSGLQIPDELKWGRTWISFPLIPFMFPKNQPTDMPLEQWKEQTATEYHDKYRAAFTEACKRGGTIYGKKPQDLDKKSTVRNETTYGVWAYIVDQEPQSNNQAVEELSSGLDKLCCRLDEGTGSFDEFKADNIEK</sequence>
<protein>
    <submittedName>
        <fullName evidence="1">Uncharacterized protein</fullName>
    </submittedName>
</protein>
<dbReference type="Proteomes" id="UP001190926">
    <property type="component" value="Unassembled WGS sequence"/>
</dbReference>
<evidence type="ECO:0000313" key="1">
    <source>
        <dbReference type="EMBL" id="KAH6833107.1"/>
    </source>
</evidence>
<organism evidence="1 2">
    <name type="scientific">Perilla frutescens var. hirtella</name>
    <name type="common">Perilla citriodora</name>
    <name type="synonym">Perilla setoyensis</name>
    <dbReference type="NCBI Taxonomy" id="608512"/>
    <lineage>
        <taxon>Eukaryota</taxon>
        <taxon>Viridiplantae</taxon>
        <taxon>Streptophyta</taxon>
        <taxon>Embryophyta</taxon>
        <taxon>Tracheophyta</taxon>
        <taxon>Spermatophyta</taxon>
        <taxon>Magnoliopsida</taxon>
        <taxon>eudicotyledons</taxon>
        <taxon>Gunneridae</taxon>
        <taxon>Pentapetalae</taxon>
        <taxon>asterids</taxon>
        <taxon>lamiids</taxon>
        <taxon>Lamiales</taxon>
        <taxon>Lamiaceae</taxon>
        <taxon>Nepetoideae</taxon>
        <taxon>Elsholtzieae</taxon>
        <taxon>Perilla</taxon>
    </lineage>
</organism>
<accession>A0AAD4JG18</accession>
<keyword evidence="2" id="KW-1185">Reference proteome</keyword>
<dbReference type="AlphaFoldDB" id="A0AAD4JG18"/>
<comment type="caution">
    <text evidence="1">The sequence shown here is derived from an EMBL/GenBank/DDBJ whole genome shotgun (WGS) entry which is preliminary data.</text>
</comment>
<evidence type="ECO:0000313" key="2">
    <source>
        <dbReference type="Proteomes" id="UP001190926"/>
    </source>
</evidence>